<dbReference type="Pfam" id="PF00535">
    <property type="entry name" value="Glycos_transf_2"/>
    <property type="match status" value="1"/>
</dbReference>
<proteinExistence type="predicted"/>
<evidence type="ECO:0000259" key="6">
    <source>
        <dbReference type="Pfam" id="PF00535"/>
    </source>
</evidence>
<evidence type="ECO:0000256" key="3">
    <source>
        <dbReference type="ARBA" id="ARBA00022676"/>
    </source>
</evidence>
<keyword evidence="8" id="KW-1185">Reference proteome</keyword>
<comment type="subcellular location">
    <subcellularLocation>
        <location evidence="1">Cell membrane</location>
    </subcellularLocation>
</comment>
<dbReference type="PANTHER" id="PTHR43646">
    <property type="entry name" value="GLYCOSYLTRANSFERASE"/>
    <property type="match status" value="1"/>
</dbReference>
<dbReference type="AlphaFoldDB" id="A4CNR5"/>
<dbReference type="CAZy" id="GT2">
    <property type="family name" value="Glycosyltransferase Family 2"/>
</dbReference>
<dbReference type="SUPFAM" id="SSF53448">
    <property type="entry name" value="Nucleotide-diphospho-sugar transferases"/>
    <property type="match status" value="1"/>
</dbReference>
<dbReference type="HOGENOM" id="CLU_025996_17_3_10"/>
<name>A4CNR5_ROBBH</name>
<evidence type="ECO:0000256" key="2">
    <source>
        <dbReference type="ARBA" id="ARBA00022475"/>
    </source>
</evidence>
<dbReference type="PANTHER" id="PTHR43646:SF2">
    <property type="entry name" value="GLYCOSYLTRANSFERASE 2-LIKE DOMAIN-CONTAINING PROTEIN"/>
    <property type="match status" value="1"/>
</dbReference>
<protein>
    <submittedName>
        <fullName evidence="7">Glycosyl transferase</fullName>
    </submittedName>
</protein>
<keyword evidence="4 7" id="KW-0808">Transferase</keyword>
<dbReference type="EMBL" id="CP001712">
    <property type="protein sequence ID" value="EAR14532.1"/>
    <property type="molecule type" value="Genomic_DNA"/>
</dbReference>
<evidence type="ECO:0000313" key="7">
    <source>
        <dbReference type="EMBL" id="EAR14532.1"/>
    </source>
</evidence>
<dbReference type="GO" id="GO:0016757">
    <property type="term" value="F:glycosyltransferase activity"/>
    <property type="evidence" value="ECO:0007669"/>
    <property type="project" value="UniProtKB-KW"/>
</dbReference>
<accession>A4CNR5</accession>
<dbReference type="eggNOG" id="COG1215">
    <property type="taxonomic scope" value="Bacteria"/>
</dbReference>
<feature type="domain" description="Glycosyltransferase 2-like" evidence="6">
    <location>
        <begin position="3"/>
        <end position="105"/>
    </location>
</feature>
<dbReference type="Proteomes" id="UP000009049">
    <property type="component" value="Chromosome"/>
</dbReference>
<dbReference type="KEGG" id="rbi:RB2501_00611"/>
<keyword evidence="5" id="KW-0472">Membrane</keyword>
<gene>
    <name evidence="7" type="ordered locus">RB2501_00611</name>
</gene>
<evidence type="ECO:0000256" key="1">
    <source>
        <dbReference type="ARBA" id="ARBA00004236"/>
    </source>
</evidence>
<dbReference type="OrthoDB" id="9810303at2"/>
<keyword evidence="3" id="KW-0328">Glycosyltransferase</keyword>
<dbReference type="CDD" id="cd02522">
    <property type="entry name" value="GT_2_like_a"/>
    <property type="match status" value="1"/>
</dbReference>
<sequence>MISVVIPIHNERNNLSRLIPHLQRIRGDHPVELLPVLSGATRDGSAEVLRELGLEPVRCEATSRASQMNAGARRARGTTLVFLHADVWPPDEFFRDISRTLSEDYQAGFFSYRFDNPTLLLRINGYFTRKDGLFTGGGDQCLFIEKQTFEALGGFDPDQVLMEDFEFFRRMKRARTPYRIVHNDMVVSARKYKRNSYLRVNLSNLFLLILFYCGCKPDTLKRLYGKLFRPNP</sequence>
<evidence type="ECO:0000256" key="5">
    <source>
        <dbReference type="ARBA" id="ARBA00023136"/>
    </source>
</evidence>
<dbReference type="InterPro" id="IPR001173">
    <property type="entry name" value="Glyco_trans_2-like"/>
</dbReference>
<evidence type="ECO:0000256" key="4">
    <source>
        <dbReference type="ARBA" id="ARBA00022679"/>
    </source>
</evidence>
<keyword evidence="2" id="KW-1003">Cell membrane</keyword>
<dbReference type="GO" id="GO:0005886">
    <property type="term" value="C:plasma membrane"/>
    <property type="evidence" value="ECO:0007669"/>
    <property type="project" value="UniProtKB-SubCell"/>
</dbReference>
<dbReference type="NCBIfam" id="TIGR04283">
    <property type="entry name" value="glyco_like_mftF"/>
    <property type="match status" value="1"/>
</dbReference>
<reference evidence="7 8" key="1">
    <citation type="journal article" date="2009" name="J. Bacteriol.">
        <title>Complete genome sequence of Robiginitalea biformata HTCC2501.</title>
        <authorList>
            <person name="Oh H.M."/>
            <person name="Giovannoni S.J."/>
            <person name="Lee K."/>
            <person name="Ferriera S."/>
            <person name="Johnson J."/>
            <person name="Cho J.C."/>
        </authorList>
    </citation>
    <scope>NUCLEOTIDE SEQUENCE [LARGE SCALE GENOMIC DNA]</scope>
    <source>
        <strain evidence="8">ATCC BAA-864 / HTCC2501 / KCTC 12146</strain>
    </source>
</reference>
<dbReference type="InterPro" id="IPR026461">
    <property type="entry name" value="Trfase_2_rSAM/seldom_assoc"/>
</dbReference>
<evidence type="ECO:0000313" key="8">
    <source>
        <dbReference type="Proteomes" id="UP000009049"/>
    </source>
</evidence>
<dbReference type="RefSeq" id="WP_015755320.1">
    <property type="nucleotide sequence ID" value="NC_013222.1"/>
</dbReference>
<dbReference type="InterPro" id="IPR029044">
    <property type="entry name" value="Nucleotide-diphossugar_trans"/>
</dbReference>
<organism evidence="7 8">
    <name type="scientific">Robiginitalea biformata (strain ATCC BAA-864 / DSM 15991 / KCTC 12146 / HTCC2501)</name>
    <dbReference type="NCBI Taxonomy" id="313596"/>
    <lineage>
        <taxon>Bacteria</taxon>
        <taxon>Pseudomonadati</taxon>
        <taxon>Bacteroidota</taxon>
        <taxon>Flavobacteriia</taxon>
        <taxon>Flavobacteriales</taxon>
        <taxon>Flavobacteriaceae</taxon>
        <taxon>Robiginitalea</taxon>
    </lineage>
</organism>
<dbReference type="STRING" id="313596.RB2501_00611"/>
<dbReference type="Gene3D" id="3.90.550.10">
    <property type="entry name" value="Spore Coat Polysaccharide Biosynthesis Protein SpsA, Chain A"/>
    <property type="match status" value="1"/>
</dbReference>